<organism evidence="5 6">
    <name type="scientific">Albula glossodonta</name>
    <name type="common">roundjaw bonefish</name>
    <dbReference type="NCBI Taxonomy" id="121402"/>
    <lineage>
        <taxon>Eukaryota</taxon>
        <taxon>Metazoa</taxon>
        <taxon>Chordata</taxon>
        <taxon>Craniata</taxon>
        <taxon>Vertebrata</taxon>
        <taxon>Euteleostomi</taxon>
        <taxon>Actinopterygii</taxon>
        <taxon>Neopterygii</taxon>
        <taxon>Teleostei</taxon>
        <taxon>Albuliformes</taxon>
        <taxon>Albulidae</taxon>
        <taxon>Albula</taxon>
    </lineage>
</organism>
<dbReference type="Proteomes" id="UP000824540">
    <property type="component" value="Unassembled WGS sequence"/>
</dbReference>
<evidence type="ECO:0000256" key="3">
    <source>
        <dbReference type="PROSITE-ProRule" id="PRU00196"/>
    </source>
</evidence>
<sequence>HASDEESHRRRSEKAEKHHSNYNWIALIGWDMKTPSWGWFWEVVAVLCVGVWLPGCLGQSTPLPSPQSQSQSQGEKMKFRLAGYPRKHNEGRIEIFYKGEWGTICDDDFTVENAHVLCRHLGFVSATGWSHSAKYGPGTGKIWLDNVQCSGSEKSIEFCRSRGWGNSDCTHDEDAGVICKDERLPGFMDSNIIEMQVDENRLEEIRLRPLVDGTTKRMPIMEGIVEVKYKEGWAQICDLGWTPKNSRVICGMMGFPHERKVNRNLNK</sequence>
<keyword evidence="2 3" id="KW-1015">Disulfide bond</keyword>
<dbReference type="EMBL" id="JAFBMS010000072">
    <property type="protein sequence ID" value="KAG9338154.1"/>
    <property type="molecule type" value="Genomic_DNA"/>
</dbReference>
<keyword evidence="1" id="KW-0732">Signal</keyword>
<accession>A0A8T2NDW1</accession>
<dbReference type="PANTHER" id="PTHR45817">
    <property type="entry name" value="LYSYL OXIDASE-LIKE-RELATED"/>
    <property type="match status" value="1"/>
</dbReference>
<dbReference type="OrthoDB" id="547291at2759"/>
<evidence type="ECO:0000313" key="6">
    <source>
        <dbReference type="Proteomes" id="UP000824540"/>
    </source>
</evidence>
<keyword evidence="6" id="KW-1185">Reference proteome</keyword>
<dbReference type="PROSITE" id="PS50287">
    <property type="entry name" value="SRCR_2"/>
    <property type="match status" value="2"/>
</dbReference>
<dbReference type="PRINTS" id="PR00258">
    <property type="entry name" value="SPERACTRCPTR"/>
</dbReference>
<gene>
    <name evidence="5" type="ORF">JZ751_027022</name>
</gene>
<dbReference type="PANTHER" id="PTHR45817:SF2">
    <property type="entry name" value="LYSYL OXIDASE HOMOLOG 3"/>
    <property type="match status" value="1"/>
</dbReference>
<dbReference type="GO" id="GO:0030199">
    <property type="term" value="P:collagen fibril organization"/>
    <property type="evidence" value="ECO:0007669"/>
    <property type="project" value="TreeGrafter"/>
</dbReference>
<dbReference type="Pfam" id="PF00530">
    <property type="entry name" value="SRCR"/>
    <property type="match status" value="2"/>
</dbReference>
<dbReference type="AlphaFoldDB" id="A0A8T2NDW1"/>
<dbReference type="FunFam" id="3.10.250.10:FF:000001">
    <property type="entry name" value="Lysyl oxidase 4 isoform X1"/>
    <property type="match status" value="1"/>
</dbReference>
<comment type="caution">
    <text evidence="5">The sequence shown here is derived from an EMBL/GenBank/DDBJ whole genome shotgun (WGS) entry which is preliminary data.</text>
</comment>
<evidence type="ECO:0000256" key="1">
    <source>
        <dbReference type="ARBA" id="ARBA00022729"/>
    </source>
</evidence>
<feature type="disulfide bond" evidence="3">
    <location>
        <begin position="118"/>
        <end position="179"/>
    </location>
</feature>
<dbReference type="InterPro" id="IPR036772">
    <property type="entry name" value="SRCR-like_dom_sf"/>
</dbReference>
<proteinExistence type="predicted"/>
<dbReference type="GO" id="GO:0004720">
    <property type="term" value="F:protein-lysine 6-oxidase activity"/>
    <property type="evidence" value="ECO:0007669"/>
    <property type="project" value="TreeGrafter"/>
</dbReference>
<dbReference type="GO" id="GO:0016020">
    <property type="term" value="C:membrane"/>
    <property type="evidence" value="ECO:0007669"/>
    <property type="project" value="InterPro"/>
</dbReference>
<dbReference type="InterPro" id="IPR050912">
    <property type="entry name" value="LOX-like_protein"/>
</dbReference>
<feature type="disulfide bond" evidence="3">
    <location>
        <begin position="149"/>
        <end position="159"/>
    </location>
</feature>
<reference evidence="5" key="1">
    <citation type="thesis" date="2021" institute="BYU ScholarsArchive" country="Provo, UT, USA">
        <title>Applications of and Algorithms for Genome Assembly and Genomic Analyses with an Emphasis on Marine Teleosts.</title>
        <authorList>
            <person name="Pickett B.D."/>
        </authorList>
    </citation>
    <scope>NUCLEOTIDE SEQUENCE</scope>
    <source>
        <strain evidence="5">HI-2016</strain>
    </source>
</reference>
<dbReference type="GO" id="GO:0005615">
    <property type="term" value="C:extracellular space"/>
    <property type="evidence" value="ECO:0007669"/>
    <property type="project" value="TreeGrafter"/>
</dbReference>
<name>A0A8T2NDW1_9TELE</name>
<dbReference type="SUPFAM" id="SSF56487">
    <property type="entry name" value="SRCR-like"/>
    <property type="match status" value="2"/>
</dbReference>
<feature type="domain" description="SRCR" evidence="4">
    <location>
        <begin position="208"/>
        <end position="267"/>
    </location>
</feature>
<protein>
    <recommendedName>
        <fullName evidence="4">SRCR domain-containing protein</fullName>
    </recommendedName>
</protein>
<dbReference type="InterPro" id="IPR001190">
    <property type="entry name" value="SRCR"/>
</dbReference>
<evidence type="ECO:0000259" key="4">
    <source>
        <dbReference type="PROSITE" id="PS50287"/>
    </source>
</evidence>
<feature type="non-terminal residue" evidence="5">
    <location>
        <position position="1"/>
    </location>
</feature>
<evidence type="ECO:0000313" key="5">
    <source>
        <dbReference type="EMBL" id="KAG9338154.1"/>
    </source>
</evidence>
<dbReference type="SMART" id="SM00202">
    <property type="entry name" value="SR"/>
    <property type="match status" value="1"/>
</dbReference>
<evidence type="ECO:0000256" key="2">
    <source>
        <dbReference type="ARBA" id="ARBA00023157"/>
    </source>
</evidence>
<feature type="disulfide bond" evidence="3">
    <location>
        <begin position="105"/>
        <end position="169"/>
    </location>
</feature>
<dbReference type="Gene3D" id="3.10.250.10">
    <property type="entry name" value="SRCR-like domain"/>
    <property type="match status" value="2"/>
</dbReference>
<comment type="caution">
    <text evidence="3">Lacks conserved residue(s) required for the propagation of feature annotation.</text>
</comment>
<feature type="domain" description="SRCR" evidence="4">
    <location>
        <begin position="79"/>
        <end position="180"/>
    </location>
</feature>